<protein>
    <submittedName>
        <fullName evidence="3">Uncharacterized protein</fullName>
    </submittedName>
</protein>
<feature type="region of interest" description="Disordered" evidence="1">
    <location>
        <begin position="135"/>
        <end position="161"/>
    </location>
</feature>
<accession>A0A098LRC8</accession>
<keyword evidence="2" id="KW-1133">Transmembrane helix</keyword>
<evidence type="ECO:0000313" key="3">
    <source>
        <dbReference type="EMBL" id="GAL88949.1"/>
    </source>
</evidence>
<evidence type="ECO:0000313" key="4">
    <source>
        <dbReference type="Proteomes" id="UP000030184"/>
    </source>
</evidence>
<organism evidence="3 4">
    <name type="scientific">Jejuia pallidilutea</name>
    <dbReference type="NCBI Taxonomy" id="504487"/>
    <lineage>
        <taxon>Bacteria</taxon>
        <taxon>Pseudomonadati</taxon>
        <taxon>Bacteroidota</taxon>
        <taxon>Flavobacteriia</taxon>
        <taxon>Flavobacteriales</taxon>
        <taxon>Flavobacteriaceae</taxon>
        <taxon>Jejuia</taxon>
    </lineage>
</organism>
<feature type="compositionally biased region" description="Polar residues" evidence="1">
    <location>
        <begin position="142"/>
        <end position="161"/>
    </location>
</feature>
<comment type="caution">
    <text evidence="3">The sequence shown here is derived from an EMBL/GenBank/DDBJ whole genome shotgun (WGS) entry which is preliminary data.</text>
</comment>
<gene>
    <name evidence="3" type="ORF">JCM19538_1938</name>
</gene>
<dbReference type="OrthoDB" id="1113942at2"/>
<evidence type="ECO:0000256" key="2">
    <source>
        <dbReference type="SAM" id="Phobius"/>
    </source>
</evidence>
<reference evidence="4" key="1">
    <citation type="journal article" date="2014" name="Genome Announc.">
        <title>Draft Genome Sequence of Marine Flavobacterium Jejuia pallidilutea Strain 11shimoA1 and Pigmentation Mutants.</title>
        <authorList>
            <person name="Takatani N."/>
            <person name="Nakanishi M."/>
            <person name="Meirelles P."/>
            <person name="Mino S."/>
            <person name="Suda W."/>
            <person name="Oshima K."/>
            <person name="Hattori M."/>
            <person name="Ohkuma M."/>
            <person name="Hosokawa M."/>
            <person name="Miyashita K."/>
            <person name="Thompson F.L."/>
            <person name="Niwa A."/>
            <person name="Sawabe T."/>
            <person name="Sawabe T."/>
        </authorList>
    </citation>
    <scope>NUCLEOTIDE SEQUENCE [LARGE SCALE GENOMIC DNA]</scope>
    <source>
        <strain evidence="4">JCM 19538</strain>
    </source>
</reference>
<dbReference type="EMBL" id="BBNY01000005">
    <property type="protein sequence ID" value="GAL88949.1"/>
    <property type="molecule type" value="Genomic_DNA"/>
</dbReference>
<feature type="region of interest" description="Disordered" evidence="1">
    <location>
        <begin position="221"/>
        <end position="250"/>
    </location>
</feature>
<dbReference type="Proteomes" id="UP000030184">
    <property type="component" value="Unassembled WGS sequence"/>
</dbReference>
<sequence>MGDRKHIDRLFQERFKDFEAHPDDAVWDNIKAKLNEKKKKRRVIPIWWRYAGAAALLLLMFTTGTLLLNNSNTEQITPQIVDTEKKGEKETTNNKSQNINSTIVNDANTPVISNVKENKVESTQPSNTYKTVIENPLKSTKHSPSVANSNNTKDVINTKTSSGVSKNKALLKKDTPKNIAYNSKNKIEEKNNSTLKNKTDIIDNEVHSPTQNSTAIAAAIKNSKTDTASNNNKKKETTEVATNNPKEKPQSIEDAIEENKLLLEEENTEVATSNKWSIAPNAAPVYFSSLGKGSTIGADFNENSKSGEVNMSYGLNASYALNNRLTIRSGINRVNLGYNTNDVLVFRSVSANASTKTLHTLSSNVSGNMAEPPAISAGEDVSIMSATAFKSRNILALETANTSINQSFGFIEVPLELQYAISTKRLGVNVIGGFSSLFLNNYESFSVVEGERTRLQENDNINNTSYSANFGLGLNYKVSKKINLNLEPMFKYQINTFKNTSGDFQPFFIGVYTGFGIKF</sequence>
<keyword evidence="2" id="KW-0472">Membrane</keyword>
<keyword evidence="4" id="KW-1185">Reference proteome</keyword>
<feature type="transmembrane region" description="Helical" evidence="2">
    <location>
        <begin position="47"/>
        <end position="68"/>
    </location>
</feature>
<evidence type="ECO:0000256" key="1">
    <source>
        <dbReference type="SAM" id="MobiDB-lite"/>
    </source>
</evidence>
<proteinExistence type="predicted"/>
<dbReference type="RefSeq" id="WP_045371546.1">
    <property type="nucleotide sequence ID" value="NZ_BBNY01000005.1"/>
</dbReference>
<name>A0A098LRC8_9FLAO</name>
<keyword evidence="2" id="KW-0812">Transmembrane</keyword>
<dbReference type="AlphaFoldDB" id="A0A098LRC8"/>